<evidence type="ECO:0000256" key="3">
    <source>
        <dbReference type="ARBA" id="ARBA00023242"/>
    </source>
</evidence>
<accession>A0AAD2G5A0</accession>
<evidence type="ECO:0000313" key="7">
    <source>
        <dbReference type="Proteomes" id="UP001295423"/>
    </source>
</evidence>
<keyword evidence="3" id="KW-0539">Nucleus</keyword>
<protein>
    <recommendedName>
        <fullName evidence="5">HSF-type DNA-binding domain-containing protein</fullName>
    </recommendedName>
</protein>
<dbReference type="Gene3D" id="1.10.10.10">
    <property type="entry name" value="Winged helix-like DNA-binding domain superfamily/Winged helix DNA-binding domain"/>
    <property type="match status" value="1"/>
</dbReference>
<reference evidence="6" key="1">
    <citation type="submission" date="2023-08" db="EMBL/GenBank/DDBJ databases">
        <authorList>
            <person name="Audoor S."/>
            <person name="Bilcke G."/>
        </authorList>
    </citation>
    <scope>NUCLEOTIDE SEQUENCE</scope>
</reference>
<proteinExistence type="inferred from homology"/>
<dbReference type="InterPro" id="IPR036390">
    <property type="entry name" value="WH_DNA-bd_sf"/>
</dbReference>
<evidence type="ECO:0000313" key="6">
    <source>
        <dbReference type="EMBL" id="CAJ1959997.1"/>
    </source>
</evidence>
<feature type="domain" description="HSF-type DNA-binding" evidence="5">
    <location>
        <begin position="17"/>
        <end position="112"/>
    </location>
</feature>
<gene>
    <name evidence="6" type="ORF">CYCCA115_LOCUS18414</name>
</gene>
<evidence type="ECO:0000256" key="2">
    <source>
        <dbReference type="ARBA" id="ARBA00023125"/>
    </source>
</evidence>
<evidence type="ECO:0000256" key="1">
    <source>
        <dbReference type="ARBA" id="ARBA00004123"/>
    </source>
</evidence>
<organism evidence="6 7">
    <name type="scientific">Cylindrotheca closterium</name>
    <dbReference type="NCBI Taxonomy" id="2856"/>
    <lineage>
        <taxon>Eukaryota</taxon>
        <taxon>Sar</taxon>
        <taxon>Stramenopiles</taxon>
        <taxon>Ochrophyta</taxon>
        <taxon>Bacillariophyta</taxon>
        <taxon>Bacillariophyceae</taxon>
        <taxon>Bacillariophycidae</taxon>
        <taxon>Bacillariales</taxon>
        <taxon>Bacillariaceae</taxon>
        <taxon>Cylindrotheca</taxon>
    </lineage>
</organism>
<dbReference type="SMART" id="SM00415">
    <property type="entry name" value="HSF"/>
    <property type="match status" value="1"/>
</dbReference>
<dbReference type="Pfam" id="PF00447">
    <property type="entry name" value="HSF_DNA-bind"/>
    <property type="match status" value="1"/>
</dbReference>
<dbReference type="Proteomes" id="UP001295423">
    <property type="component" value="Unassembled WGS sequence"/>
</dbReference>
<dbReference type="GO" id="GO:0043565">
    <property type="term" value="F:sequence-specific DNA binding"/>
    <property type="evidence" value="ECO:0007669"/>
    <property type="project" value="InterPro"/>
</dbReference>
<evidence type="ECO:0000259" key="5">
    <source>
        <dbReference type="SMART" id="SM00415"/>
    </source>
</evidence>
<dbReference type="EMBL" id="CAKOGP040002036">
    <property type="protein sequence ID" value="CAJ1959997.1"/>
    <property type="molecule type" value="Genomic_DNA"/>
</dbReference>
<dbReference type="InterPro" id="IPR000232">
    <property type="entry name" value="HSF_DNA-bd"/>
</dbReference>
<dbReference type="GO" id="GO:0005634">
    <property type="term" value="C:nucleus"/>
    <property type="evidence" value="ECO:0007669"/>
    <property type="project" value="UniProtKB-SubCell"/>
</dbReference>
<keyword evidence="2" id="KW-0238">DNA-binding</keyword>
<dbReference type="GO" id="GO:0003700">
    <property type="term" value="F:DNA-binding transcription factor activity"/>
    <property type="evidence" value="ECO:0007669"/>
    <property type="project" value="InterPro"/>
</dbReference>
<dbReference type="AlphaFoldDB" id="A0AAD2G5A0"/>
<dbReference type="InterPro" id="IPR036388">
    <property type="entry name" value="WH-like_DNA-bd_sf"/>
</dbReference>
<dbReference type="SUPFAM" id="SSF46785">
    <property type="entry name" value="Winged helix' DNA-binding domain"/>
    <property type="match status" value="1"/>
</dbReference>
<sequence>MSSTKPQATKPTSARLCFPQRVYNVLKLCEDTHQEHIVSWVNEGAAFRVHDVKEFECELLPKYFNTQKYSSFTRALCAHGFDCVRTGRQTGIYSHPKFTRNDPEAPSMMKRVKRVKHAKVLNKKISNVSQGDLSSVGGGKRSFMFPSFLNNAHTVMNDDDYASVFGRLYQTVASPIADRTKTTVKAMIQHHHHLRFVSLDRSGGGESTGEQSPCIPIPSSASVALPSSYHIAADYNTTILDQQNQHGHLAHHYSGSIRDDDLVPISSSTSEGNALEGAGFEPLSCSPHTTLNNRGILDHSEDEAFISFWYGAEKH</sequence>
<evidence type="ECO:0000256" key="4">
    <source>
        <dbReference type="RuleBase" id="RU004020"/>
    </source>
</evidence>
<name>A0AAD2G5A0_9STRA</name>
<comment type="subcellular location">
    <subcellularLocation>
        <location evidence="1">Nucleus</location>
    </subcellularLocation>
</comment>
<comment type="caution">
    <text evidence="6">The sequence shown here is derived from an EMBL/GenBank/DDBJ whole genome shotgun (WGS) entry which is preliminary data.</text>
</comment>
<dbReference type="PANTHER" id="PTHR10015:SF427">
    <property type="entry name" value="HEAT SHOCK FACTOR PROTEIN"/>
    <property type="match status" value="1"/>
</dbReference>
<keyword evidence="7" id="KW-1185">Reference proteome</keyword>
<dbReference type="PANTHER" id="PTHR10015">
    <property type="entry name" value="HEAT SHOCK TRANSCRIPTION FACTOR"/>
    <property type="match status" value="1"/>
</dbReference>
<comment type="similarity">
    <text evidence="4">Belongs to the HSF family.</text>
</comment>